<dbReference type="PANTHER" id="PTHR35526:SF3">
    <property type="entry name" value="ANTI-SIGMA-F FACTOR RSBW"/>
    <property type="match status" value="1"/>
</dbReference>
<dbReference type="Pfam" id="PF13581">
    <property type="entry name" value="HATPase_c_2"/>
    <property type="match status" value="1"/>
</dbReference>
<feature type="region of interest" description="Disordered" evidence="2">
    <location>
        <begin position="1"/>
        <end position="49"/>
    </location>
</feature>
<dbReference type="PANTHER" id="PTHR35526">
    <property type="entry name" value="ANTI-SIGMA-F FACTOR RSBW-RELATED"/>
    <property type="match status" value="1"/>
</dbReference>
<comment type="caution">
    <text evidence="4">The sequence shown here is derived from an EMBL/GenBank/DDBJ whole genome shotgun (WGS) entry which is preliminary data.</text>
</comment>
<protein>
    <submittedName>
        <fullName evidence="4">ATP-binding protein</fullName>
    </submittedName>
</protein>
<dbReference type="RefSeq" id="WP_078650025.1">
    <property type="nucleotide sequence ID" value="NZ_JNAD02000013.1"/>
</dbReference>
<dbReference type="CDD" id="cd16936">
    <property type="entry name" value="HATPase_RsbW-like"/>
    <property type="match status" value="1"/>
</dbReference>
<dbReference type="InterPro" id="IPR050267">
    <property type="entry name" value="Anti-sigma-factor_SerPK"/>
</dbReference>
<keyword evidence="4" id="KW-0547">Nucleotide-binding</keyword>
<dbReference type="GO" id="GO:0005524">
    <property type="term" value="F:ATP binding"/>
    <property type="evidence" value="ECO:0007669"/>
    <property type="project" value="UniProtKB-KW"/>
</dbReference>
<dbReference type="InterPro" id="IPR003594">
    <property type="entry name" value="HATPase_dom"/>
</dbReference>
<feature type="compositionally biased region" description="Polar residues" evidence="2">
    <location>
        <begin position="1"/>
        <end position="21"/>
    </location>
</feature>
<accession>A0A3M8F1H4</accession>
<dbReference type="GO" id="GO:0004674">
    <property type="term" value="F:protein serine/threonine kinase activity"/>
    <property type="evidence" value="ECO:0007669"/>
    <property type="project" value="UniProtKB-KW"/>
</dbReference>
<proteinExistence type="predicted"/>
<dbReference type="SUPFAM" id="SSF55874">
    <property type="entry name" value="ATPase domain of HSP90 chaperone/DNA topoisomerase II/histidine kinase"/>
    <property type="match status" value="1"/>
</dbReference>
<keyword evidence="1" id="KW-0418">Kinase</keyword>
<feature type="domain" description="Histidine kinase/HSP90-like ATPase" evidence="3">
    <location>
        <begin position="70"/>
        <end position="166"/>
    </location>
</feature>
<dbReference type="OrthoDB" id="4166172at2"/>
<dbReference type="AlphaFoldDB" id="A0A3M8F1H4"/>
<evidence type="ECO:0000313" key="4">
    <source>
        <dbReference type="EMBL" id="RKM92517.1"/>
    </source>
</evidence>
<dbReference type="Gene3D" id="3.30.565.10">
    <property type="entry name" value="Histidine kinase-like ATPase, C-terminal domain"/>
    <property type="match status" value="1"/>
</dbReference>
<keyword evidence="5" id="KW-1185">Reference proteome</keyword>
<keyword evidence="1" id="KW-0808">Transferase</keyword>
<name>A0A3M8F1H4_9ACTN</name>
<keyword evidence="4" id="KW-0067">ATP-binding</keyword>
<dbReference type="Proteomes" id="UP000028058">
    <property type="component" value="Unassembled WGS sequence"/>
</dbReference>
<keyword evidence="1" id="KW-0723">Serine/threonine-protein kinase</keyword>
<evidence type="ECO:0000259" key="3">
    <source>
        <dbReference type="Pfam" id="PF13581"/>
    </source>
</evidence>
<dbReference type="InterPro" id="IPR036890">
    <property type="entry name" value="HATPase_C_sf"/>
</dbReference>
<dbReference type="EMBL" id="JNAD02000013">
    <property type="protein sequence ID" value="RKM92517.1"/>
    <property type="molecule type" value="Genomic_DNA"/>
</dbReference>
<gene>
    <name evidence="4" type="ORF">SFRA_024265</name>
</gene>
<evidence type="ECO:0000256" key="1">
    <source>
        <dbReference type="ARBA" id="ARBA00022527"/>
    </source>
</evidence>
<reference evidence="4 5" key="1">
    <citation type="journal article" date="2014" name="Genome Announc.">
        <title>Draft Genome Sequence of Streptomyces fradiae ATCC 19609, a Strain Highly Sensitive to Antibiotics.</title>
        <authorList>
            <person name="Bekker O.B."/>
            <person name="Klimina K.M."/>
            <person name="Vatlin A.A."/>
            <person name="Zakharevich N.V."/>
            <person name="Kasianov A.S."/>
            <person name="Danilenko V.N."/>
        </authorList>
    </citation>
    <scope>NUCLEOTIDE SEQUENCE [LARGE SCALE GENOMIC DNA]</scope>
    <source>
        <strain evidence="4 5">ATCC 19609</strain>
    </source>
</reference>
<evidence type="ECO:0000313" key="5">
    <source>
        <dbReference type="Proteomes" id="UP000028058"/>
    </source>
</evidence>
<sequence>MPALPSATTSCGAHPVTSETAGTARPASGTLPGRSPGGRSSGSGYPDPRRRALTLVFAPDADGDRLLWPREARAVANEELKRWGIPDGLRDRVELVVSELVTNASVHGEGRVTMCLTAGVTALRVTVADESPRVPIPRDARPNQESGRGLLLVAGYSGNWGVDPDGTVWARFNTAAQSAAAG</sequence>
<organism evidence="4 5">
    <name type="scientific">Streptomyces xinghaiensis</name>
    <dbReference type="NCBI Taxonomy" id="1038928"/>
    <lineage>
        <taxon>Bacteria</taxon>
        <taxon>Bacillati</taxon>
        <taxon>Actinomycetota</taxon>
        <taxon>Actinomycetes</taxon>
        <taxon>Kitasatosporales</taxon>
        <taxon>Streptomycetaceae</taxon>
        <taxon>Streptomyces</taxon>
    </lineage>
</organism>
<evidence type="ECO:0000256" key="2">
    <source>
        <dbReference type="SAM" id="MobiDB-lite"/>
    </source>
</evidence>